<keyword evidence="3" id="KW-1185">Reference proteome</keyword>
<evidence type="ECO:0000313" key="3">
    <source>
        <dbReference type="Proteomes" id="UP000246991"/>
    </source>
</evidence>
<feature type="compositionally biased region" description="Polar residues" evidence="1">
    <location>
        <begin position="20"/>
        <end position="30"/>
    </location>
</feature>
<sequence>MDQDSHPYRYPHRPTVHFASDTSPPNPVRSTSLHRLSELLVLHIPNTSPLIARLRSSF</sequence>
<dbReference type="Proteomes" id="UP000246991">
    <property type="component" value="Unassembled WGS sequence"/>
</dbReference>
<feature type="region of interest" description="Disordered" evidence="1">
    <location>
        <begin position="1"/>
        <end position="30"/>
    </location>
</feature>
<reference evidence="2 3" key="1">
    <citation type="submission" date="2018-03" db="EMBL/GenBank/DDBJ databases">
        <title>Genomes of Pezizomycetes fungi and the evolution of truffles.</title>
        <authorList>
            <person name="Murat C."/>
            <person name="Payen T."/>
            <person name="Noel B."/>
            <person name="Kuo A."/>
            <person name="Martin F.M."/>
        </authorList>
    </citation>
    <scope>NUCLEOTIDE SEQUENCE [LARGE SCALE GENOMIC DNA]</scope>
    <source>
        <strain evidence="2">091103-1</strain>
    </source>
</reference>
<organism evidence="2 3">
    <name type="scientific">Tuber magnatum</name>
    <name type="common">white Piedmont truffle</name>
    <dbReference type="NCBI Taxonomy" id="42249"/>
    <lineage>
        <taxon>Eukaryota</taxon>
        <taxon>Fungi</taxon>
        <taxon>Dikarya</taxon>
        <taxon>Ascomycota</taxon>
        <taxon>Pezizomycotina</taxon>
        <taxon>Pezizomycetes</taxon>
        <taxon>Pezizales</taxon>
        <taxon>Tuberaceae</taxon>
        <taxon>Tuber</taxon>
    </lineage>
</organism>
<gene>
    <name evidence="2" type="ORF">C7212DRAFT_318319</name>
</gene>
<dbReference type="AlphaFoldDB" id="A0A317SRI3"/>
<evidence type="ECO:0000313" key="2">
    <source>
        <dbReference type="EMBL" id="PWW77042.1"/>
    </source>
</evidence>
<accession>A0A317SRI3</accession>
<dbReference type="EMBL" id="PYWC01000028">
    <property type="protein sequence ID" value="PWW77042.1"/>
    <property type="molecule type" value="Genomic_DNA"/>
</dbReference>
<protein>
    <submittedName>
        <fullName evidence="2">Uncharacterized protein</fullName>
    </submittedName>
</protein>
<comment type="caution">
    <text evidence="2">The sequence shown here is derived from an EMBL/GenBank/DDBJ whole genome shotgun (WGS) entry which is preliminary data.</text>
</comment>
<proteinExistence type="predicted"/>
<evidence type="ECO:0000256" key="1">
    <source>
        <dbReference type="SAM" id="MobiDB-lite"/>
    </source>
</evidence>
<name>A0A317SRI3_9PEZI</name>